<dbReference type="AlphaFoldDB" id="A0A4U5NDV1"/>
<gene>
    <name evidence="1" type="ORF">L596_014804</name>
</gene>
<protein>
    <submittedName>
        <fullName evidence="1">Uncharacterized protein</fullName>
    </submittedName>
</protein>
<dbReference type="EMBL" id="AZBU02000004">
    <property type="protein sequence ID" value="TKR80796.1"/>
    <property type="molecule type" value="Genomic_DNA"/>
</dbReference>
<comment type="caution">
    <text evidence="1">The sequence shown here is derived from an EMBL/GenBank/DDBJ whole genome shotgun (WGS) entry which is preliminary data.</text>
</comment>
<sequence>MNSYTAAEHLAALHGPFEQSAFVLLRELHELQNAVEGGRELTVNEVDNGPVAEMQNLQVLHDEDLQIDGNAITQDRTAADGAAENFTEQINDDAVGGVRRTNRKHVPTNCLYCKE</sequence>
<reference evidence="1 2" key="2">
    <citation type="journal article" date="2019" name="G3 (Bethesda)">
        <title>Hybrid Assembly of the Genome of the Entomopathogenic Nematode Steinernema carpocapsae Identifies the X-Chromosome.</title>
        <authorList>
            <person name="Serra L."/>
            <person name="Macchietto M."/>
            <person name="Macias-Munoz A."/>
            <person name="McGill C.J."/>
            <person name="Rodriguez I.M."/>
            <person name="Rodriguez B."/>
            <person name="Murad R."/>
            <person name="Mortazavi A."/>
        </authorList>
    </citation>
    <scope>NUCLEOTIDE SEQUENCE [LARGE SCALE GENOMIC DNA]</scope>
    <source>
        <strain evidence="1 2">ALL</strain>
    </source>
</reference>
<evidence type="ECO:0000313" key="2">
    <source>
        <dbReference type="Proteomes" id="UP000298663"/>
    </source>
</evidence>
<evidence type="ECO:0000313" key="1">
    <source>
        <dbReference type="EMBL" id="TKR80796.1"/>
    </source>
</evidence>
<organism evidence="1 2">
    <name type="scientific">Steinernema carpocapsae</name>
    <name type="common">Entomopathogenic nematode</name>
    <dbReference type="NCBI Taxonomy" id="34508"/>
    <lineage>
        <taxon>Eukaryota</taxon>
        <taxon>Metazoa</taxon>
        <taxon>Ecdysozoa</taxon>
        <taxon>Nematoda</taxon>
        <taxon>Chromadorea</taxon>
        <taxon>Rhabditida</taxon>
        <taxon>Tylenchina</taxon>
        <taxon>Panagrolaimomorpha</taxon>
        <taxon>Strongyloidoidea</taxon>
        <taxon>Steinernematidae</taxon>
        <taxon>Steinernema</taxon>
    </lineage>
</organism>
<accession>A0A4U5NDV1</accession>
<proteinExistence type="predicted"/>
<keyword evidence="2" id="KW-1185">Reference proteome</keyword>
<reference evidence="1 2" key="1">
    <citation type="journal article" date="2015" name="Genome Biol.">
        <title>Comparative genomics of Steinernema reveals deeply conserved gene regulatory networks.</title>
        <authorList>
            <person name="Dillman A.R."/>
            <person name="Macchietto M."/>
            <person name="Porter C.F."/>
            <person name="Rogers A."/>
            <person name="Williams B."/>
            <person name="Antoshechkin I."/>
            <person name="Lee M.M."/>
            <person name="Goodwin Z."/>
            <person name="Lu X."/>
            <person name="Lewis E.E."/>
            <person name="Goodrich-Blair H."/>
            <person name="Stock S.P."/>
            <person name="Adams B.J."/>
            <person name="Sternberg P.W."/>
            <person name="Mortazavi A."/>
        </authorList>
    </citation>
    <scope>NUCLEOTIDE SEQUENCE [LARGE SCALE GENOMIC DNA]</scope>
    <source>
        <strain evidence="1 2">ALL</strain>
    </source>
</reference>
<name>A0A4U5NDV1_STECR</name>
<dbReference type="Proteomes" id="UP000298663">
    <property type="component" value="Unassembled WGS sequence"/>
</dbReference>